<dbReference type="EMBL" id="MNQH01000001">
    <property type="protein sequence ID" value="OKY96831.1"/>
    <property type="molecule type" value="Genomic_DNA"/>
</dbReference>
<proteinExistence type="predicted"/>
<reference evidence="3 4" key="1">
    <citation type="journal article" date="2016" name="Nat. Biotechnol.">
        <title>Measurement of bacterial replication rates in microbial communities.</title>
        <authorList>
            <person name="Brown C.T."/>
            <person name="Olm M.R."/>
            <person name="Thomas B.C."/>
            <person name="Banfield J.F."/>
        </authorList>
    </citation>
    <scope>NUCLEOTIDE SEQUENCE [LARGE SCALE GENOMIC DNA]</scope>
    <source>
        <strain evidence="3">CAG:67_53_122</strain>
    </source>
</reference>
<name>A0A1Q6FDA6_9BACT</name>
<accession>A0A1Q6FDA6</accession>
<dbReference type="RefSeq" id="WP_022460086.1">
    <property type="nucleotide sequence ID" value="NZ_CATXLZ010000004.1"/>
</dbReference>
<protein>
    <recommendedName>
        <fullName evidence="2">Endonuclease/exonuclease/phosphatase domain-containing protein</fullName>
    </recommendedName>
</protein>
<evidence type="ECO:0000259" key="2">
    <source>
        <dbReference type="Pfam" id="PF19580"/>
    </source>
</evidence>
<dbReference type="Pfam" id="PF19580">
    <property type="entry name" value="Exo_endo_phos_3"/>
    <property type="match status" value="1"/>
</dbReference>
<keyword evidence="1" id="KW-0732">Signal</keyword>
<feature type="signal peptide" evidence="1">
    <location>
        <begin position="1"/>
        <end position="21"/>
    </location>
</feature>
<dbReference type="InterPro" id="IPR005135">
    <property type="entry name" value="Endo/exonuclease/phosphatase"/>
</dbReference>
<dbReference type="Proteomes" id="UP000187417">
    <property type="component" value="Unassembled WGS sequence"/>
</dbReference>
<sequence>MKRISFLAIFFVIASLGAIHAQQRTGFAYYDLDRLYDTIPSLFYDDTDYTPEGRLRWSGERYRAKVERAGAVIGRMAMPLAGVYGVENEEVVKDLVRASDLPYSYVHRTLNTLDGMDFALLYYADRFFTERIETGYGYLCVEGMLDGKPTAVLLTRGDRYAAELLEELRERTPGIQILCAGKLPSGTAEKLSLRDALTPAERRGRGNAYARGGWWLHDRILTDTTLTVIRADVFARRDLLDPRSGTPLPTYRRQRYTGGIGRYFPIFLYIK</sequence>
<gene>
    <name evidence="3" type="ORF">BHV66_01920</name>
</gene>
<comment type="caution">
    <text evidence="3">The sequence shown here is derived from an EMBL/GenBank/DDBJ whole genome shotgun (WGS) entry which is preliminary data.</text>
</comment>
<dbReference type="STRING" id="28117.BHV66_01920"/>
<feature type="chain" id="PRO_5010290435" description="Endonuclease/exonuclease/phosphatase domain-containing protein" evidence="1">
    <location>
        <begin position="22"/>
        <end position="271"/>
    </location>
</feature>
<feature type="domain" description="Endonuclease/exonuclease/phosphatase" evidence="2">
    <location>
        <begin position="28"/>
        <end position="130"/>
    </location>
</feature>
<dbReference type="AlphaFoldDB" id="A0A1Q6FDA6"/>
<organism evidence="3 4">
    <name type="scientific">Alistipes putredinis</name>
    <dbReference type="NCBI Taxonomy" id="28117"/>
    <lineage>
        <taxon>Bacteria</taxon>
        <taxon>Pseudomonadati</taxon>
        <taxon>Bacteroidota</taxon>
        <taxon>Bacteroidia</taxon>
        <taxon>Bacteroidales</taxon>
        <taxon>Rikenellaceae</taxon>
        <taxon>Alistipes</taxon>
    </lineage>
</organism>
<evidence type="ECO:0000256" key="1">
    <source>
        <dbReference type="SAM" id="SignalP"/>
    </source>
</evidence>
<dbReference type="GO" id="GO:0003824">
    <property type="term" value="F:catalytic activity"/>
    <property type="evidence" value="ECO:0007669"/>
    <property type="project" value="InterPro"/>
</dbReference>
<evidence type="ECO:0000313" key="4">
    <source>
        <dbReference type="Proteomes" id="UP000187417"/>
    </source>
</evidence>
<evidence type="ECO:0000313" key="3">
    <source>
        <dbReference type="EMBL" id="OKY96831.1"/>
    </source>
</evidence>